<name>A0A1H1KS93_9FLAO</name>
<gene>
    <name evidence="2" type="ORF">SAMN04488552_0082</name>
</gene>
<dbReference type="RefSeq" id="WP_089660832.1">
    <property type="nucleotide sequence ID" value="NZ_LT629745.1"/>
</dbReference>
<dbReference type="EMBL" id="LT629745">
    <property type="protein sequence ID" value="SDR65218.1"/>
    <property type="molecule type" value="Genomic_DNA"/>
</dbReference>
<keyword evidence="1" id="KW-0732">Signal</keyword>
<keyword evidence="3" id="KW-1185">Reference proteome</keyword>
<protein>
    <recommendedName>
        <fullName evidence="4">Dihydroorotase</fullName>
    </recommendedName>
</protein>
<reference evidence="2 3" key="1">
    <citation type="submission" date="2016-10" db="EMBL/GenBank/DDBJ databases">
        <authorList>
            <person name="Varghese N."/>
            <person name="Submissions S."/>
        </authorList>
    </citation>
    <scope>NUCLEOTIDE SEQUENCE [LARGE SCALE GENOMIC DNA]</scope>
    <source>
        <strain evidence="2 3">Mar_2010_102</strain>
    </source>
</reference>
<evidence type="ECO:0000313" key="3">
    <source>
        <dbReference type="Proteomes" id="UP000198858"/>
    </source>
</evidence>
<evidence type="ECO:0008006" key="4">
    <source>
        <dbReference type="Google" id="ProtNLM"/>
    </source>
</evidence>
<feature type="signal peptide" evidence="1">
    <location>
        <begin position="1"/>
        <end position="21"/>
    </location>
</feature>
<evidence type="ECO:0000256" key="1">
    <source>
        <dbReference type="SAM" id="SignalP"/>
    </source>
</evidence>
<dbReference type="AlphaFoldDB" id="A0A1H1KS93"/>
<organism evidence="2 3">
    <name type="scientific">Christiangramia echinicola</name>
    <dbReference type="NCBI Taxonomy" id="279359"/>
    <lineage>
        <taxon>Bacteria</taxon>
        <taxon>Pseudomonadati</taxon>
        <taxon>Bacteroidota</taxon>
        <taxon>Flavobacteriia</taxon>
        <taxon>Flavobacteriales</taxon>
        <taxon>Flavobacteriaceae</taxon>
        <taxon>Christiangramia</taxon>
    </lineage>
</organism>
<dbReference type="STRING" id="1250231.SAMN04488552_0082"/>
<sequence length="124" mass="14028">MKYISSLAILFMLCFSNPVVAQHTEDIEVGDLLRIEASENYQYSHVQFPRPNFIIKRGGVANYKKLDGTLVEITEVNQVENGNTIIKIKRKDGKKFFGSFSVLKANYDQALASQEISQVKKSPK</sequence>
<dbReference type="Proteomes" id="UP000198858">
    <property type="component" value="Chromosome I"/>
</dbReference>
<proteinExistence type="predicted"/>
<evidence type="ECO:0000313" key="2">
    <source>
        <dbReference type="EMBL" id="SDR65218.1"/>
    </source>
</evidence>
<feature type="chain" id="PRO_5009252728" description="Dihydroorotase" evidence="1">
    <location>
        <begin position="22"/>
        <end position="124"/>
    </location>
</feature>
<accession>A0A1H1KS93</accession>